<evidence type="ECO:0000259" key="4">
    <source>
        <dbReference type="Pfam" id="PF13354"/>
    </source>
</evidence>
<gene>
    <name evidence="5" type="ORF">SMC7_04725</name>
</gene>
<dbReference type="GO" id="GO:0008800">
    <property type="term" value="F:beta-lactamase activity"/>
    <property type="evidence" value="ECO:0007669"/>
    <property type="project" value="UniProtKB-EC"/>
</dbReference>
<accession>A0A398D1A7</accession>
<dbReference type="InterPro" id="IPR012338">
    <property type="entry name" value="Beta-lactam/transpept-like"/>
</dbReference>
<sequence>MNQDTRYLPVQKALRGVLATVAFPCAVHAELLSTEDRCLIFSQNSNLPFGAASIIKLPLLVCVAQLVELGELAWDRAIRLTVAAPHGTGLLEYLDKSGPWSVQDLCIMMMGVSDNMACNQLIEEIGIERLNDVLHDLGYEATSIRRQMMDRETLARGIDNSVTAADIADMLARLHAHRLVSNAASERILGYLRMNQLRDLVAWPLPGSAALAGKTGGMSGSLLDAELITVSGGPTYSLCVFASGFERAAQAKRVMAEVSEMIYSAVSGSRSGERAGSA</sequence>
<comment type="catalytic activity">
    <reaction evidence="1">
        <text>a beta-lactam + H2O = a substituted beta-amino acid</text>
        <dbReference type="Rhea" id="RHEA:20401"/>
        <dbReference type="ChEBI" id="CHEBI:15377"/>
        <dbReference type="ChEBI" id="CHEBI:35627"/>
        <dbReference type="ChEBI" id="CHEBI:140347"/>
        <dbReference type="EC" id="3.5.2.6"/>
    </reaction>
</comment>
<dbReference type="Pfam" id="PF13354">
    <property type="entry name" value="Beta-lactamase2"/>
    <property type="match status" value="1"/>
</dbReference>
<dbReference type="PANTHER" id="PTHR35333">
    <property type="entry name" value="BETA-LACTAMASE"/>
    <property type="match status" value="1"/>
</dbReference>
<dbReference type="InterPro" id="IPR000871">
    <property type="entry name" value="Beta-lactam_class-A"/>
</dbReference>
<evidence type="ECO:0000256" key="3">
    <source>
        <dbReference type="ARBA" id="ARBA00012865"/>
    </source>
</evidence>
<dbReference type="InterPro" id="IPR045155">
    <property type="entry name" value="Beta-lactam_cat"/>
</dbReference>
<evidence type="ECO:0000256" key="1">
    <source>
        <dbReference type="ARBA" id="ARBA00001526"/>
    </source>
</evidence>
<evidence type="ECO:0000313" key="6">
    <source>
        <dbReference type="Proteomes" id="UP000266328"/>
    </source>
</evidence>
<evidence type="ECO:0000256" key="2">
    <source>
        <dbReference type="ARBA" id="ARBA00009009"/>
    </source>
</evidence>
<dbReference type="EMBL" id="QXIS01000030">
    <property type="protein sequence ID" value="RIE05937.1"/>
    <property type="molecule type" value="Genomic_DNA"/>
</dbReference>
<dbReference type="Proteomes" id="UP000266328">
    <property type="component" value="Unassembled WGS sequence"/>
</dbReference>
<feature type="domain" description="Beta-lactamase class A catalytic" evidence="4">
    <location>
        <begin position="29"/>
        <end position="241"/>
    </location>
</feature>
<dbReference type="RefSeq" id="WP_119089199.1">
    <property type="nucleotide sequence ID" value="NZ_QXIS01000030.1"/>
</dbReference>
<comment type="caution">
    <text evidence="5">The sequence shown here is derived from an EMBL/GenBank/DDBJ whole genome shotgun (WGS) entry which is preliminary data.</text>
</comment>
<protein>
    <recommendedName>
        <fullName evidence="3">beta-lactamase</fullName>
        <ecNumber evidence="3">3.5.2.6</ecNumber>
    </recommendedName>
</protein>
<name>A0A398D1A7_9BACT</name>
<keyword evidence="6" id="KW-1185">Reference proteome</keyword>
<dbReference type="GO" id="GO:0046677">
    <property type="term" value="P:response to antibiotic"/>
    <property type="evidence" value="ECO:0007669"/>
    <property type="project" value="InterPro"/>
</dbReference>
<reference evidence="5 6" key="1">
    <citation type="submission" date="2018-09" db="EMBL/GenBank/DDBJ databases">
        <title>Discovery and Ecogenomic Context for Candidatus Cryosericales, a Global Caldiserica Order Active in Thawing Permafrost.</title>
        <authorList>
            <person name="Martinez M.A."/>
            <person name="Woodcroft B.J."/>
            <person name="Ignacio Espinoza J.C."/>
            <person name="Zayed A."/>
            <person name="Singleton C.M."/>
            <person name="Boyd J."/>
            <person name="Li Y.-F."/>
            <person name="Purvine S."/>
            <person name="Maughan H."/>
            <person name="Hodgkins S.B."/>
            <person name="Anderson D."/>
            <person name="Sederholm M."/>
            <person name="Temperton B."/>
            <person name="Saleska S.R."/>
            <person name="Tyson G.W."/>
            <person name="Rich V.I."/>
        </authorList>
    </citation>
    <scope>NUCLEOTIDE SEQUENCE [LARGE SCALE GENOMIC DNA]</scope>
    <source>
        <strain evidence="5 6">SMC7</strain>
    </source>
</reference>
<dbReference type="OrthoDB" id="9775096at2"/>
<comment type="similarity">
    <text evidence="2">Belongs to the class-A beta-lactamase family.</text>
</comment>
<organism evidence="5 6">
    <name type="scientific">Candidatus Cryosericum terrychapinii</name>
    <dbReference type="NCBI Taxonomy" id="2290919"/>
    <lineage>
        <taxon>Bacteria</taxon>
        <taxon>Pseudomonadati</taxon>
        <taxon>Caldisericota/Cryosericota group</taxon>
        <taxon>Candidatus Cryosericota</taxon>
        <taxon>Candidatus Cryosericia</taxon>
        <taxon>Candidatus Cryosericales</taxon>
        <taxon>Candidatus Cryosericaceae</taxon>
        <taxon>Candidatus Cryosericum</taxon>
    </lineage>
</organism>
<proteinExistence type="inferred from homology"/>
<evidence type="ECO:0000313" key="5">
    <source>
        <dbReference type="EMBL" id="RIE05937.1"/>
    </source>
</evidence>
<dbReference type="GO" id="GO:0030655">
    <property type="term" value="P:beta-lactam antibiotic catabolic process"/>
    <property type="evidence" value="ECO:0007669"/>
    <property type="project" value="InterPro"/>
</dbReference>
<dbReference type="PANTHER" id="PTHR35333:SF3">
    <property type="entry name" value="BETA-LACTAMASE-TYPE TRANSPEPTIDASE FOLD CONTAINING PROTEIN"/>
    <property type="match status" value="1"/>
</dbReference>
<dbReference type="Gene3D" id="3.40.710.10">
    <property type="entry name" value="DD-peptidase/beta-lactamase superfamily"/>
    <property type="match status" value="1"/>
</dbReference>
<dbReference type="SUPFAM" id="SSF56601">
    <property type="entry name" value="beta-lactamase/transpeptidase-like"/>
    <property type="match status" value="1"/>
</dbReference>
<dbReference type="AlphaFoldDB" id="A0A398D1A7"/>
<dbReference type="EC" id="3.5.2.6" evidence="3"/>
<keyword evidence="5" id="KW-0378">Hydrolase</keyword>